<proteinExistence type="predicted"/>
<dbReference type="AlphaFoldDB" id="A0A9W7ZWR9"/>
<name>A0A9W7ZWR9_9FUNG</name>
<keyword evidence="4" id="KW-1185">Reference proteome</keyword>
<feature type="chain" id="PRO_5040954665" evidence="2">
    <location>
        <begin position="26"/>
        <end position="225"/>
    </location>
</feature>
<reference evidence="3" key="1">
    <citation type="submission" date="2022-07" db="EMBL/GenBank/DDBJ databases">
        <title>Phylogenomic reconstructions and comparative analyses of Kickxellomycotina fungi.</title>
        <authorList>
            <person name="Reynolds N.K."/>
            <person name="Stajich J.E."/>
            <person name="Barry K."/>
            <person name="Grigoriev I.V."/>
            <person name="Crous P."/>
            <person name="Smith M.E."/>
        </authorList>
    </citation>
    <scope>NUCLEOTIDE SEQUENCE</scope>
    <source>
        <strain evidence="3">NBRC 100468</strain>
    </source>
</reference>
<feature type="region of interest" description="Disordered" evidence="1">
    <location>
        <begin position="133"/>
        <end position="201"/>
    </location>
</feature>
<evidence type="ECO:0000256" key="2">
    <source>
        <dbReference type="SAM" id="SignalP"/>
    </source>
</evidence>
<protein>
    <submittedName>
        <fullName evidence="3">Uncharacterized protein</fullName>
    </submittedName>
</protein>
<evidence type="ECO:0000313" key="3">
    <source>
        <dbReference type="EMBL" id="KAJ1917755.1"/>
    </source>
</evidence>
<feature type="signal peptide" evidence="2">
    <location>
        <begin position="1"/>
        <end position="25"/>
    </location>
</feature>
<evidence type="ECO:0000313" key="4">
    <source>
        <dbReference type="Proteomes" id="UP001150538"/>
    </source>
</evidence>
<gene>
    <name evidence="3" type="ORF">H4219_003009</name>
</gene>
<comment type="caution">
    <text evidence="3">The sequence shown here is derived from an EMBL/GenBank/DDBJ whole genome shotgun (WGS) entry which is preliminary data.</text>
</comment>
<accession>A0A9W7ZWR9</accession>
<evidence type="ECO:0000256" key="1">
    <source>
        <dbReference type="SAM" id="MobiDB-lite"/>
    </source>
</evidence>
<dbReference type="Proteomes" id="UP001150538">
    <property type="component" value="Unassembled WGS sequence"/>
</dbReference>
<feature type="compositionally biased region" description="Polar residues" evidence="1">
    <location>
        <begin position="133"/>
        <end position="142"/>
    </location>
</feature>
<dbReference type="EMBL" id="JANBPU010000062">
    <property type="protein sequence ID" value="KAJ1917755.1"/>
    <property type="molecule type" value="Genomic_DNA"/>
</dbReference>
<feature type="compositionally biased region" description="Basic and acidic residues" evidence="1">
    <location>
        <begin position="143"/>
        <end position="165"/>
    </location>
</feature>
<sequence>MKYTTSSLLSAILVTSFAGHKEVDARVVGALITDTNPTSASVNGQSIISKEWKSMFSPVYQSILDSLSANDKSDYSRLGATHVPATYDYQWAKNLFDNGFNSFLFSNPGSNEGLSLVDSNGQLHTLRTQDLSLYMSPTSGPESQDHSSAHKSGAHSDSDSGSDHGSRHHSNGDDDSSSSSKHRSRHSSSESEDSESTGDAASKAISIPHIAGLMAAVMVGTSALI</sequence>
<keyword evidence="2" id="KW-0732">Signal</keyword>
<organism evidence="3 4">
    <name type="scientific">Mycoemilia scoparia</name>
    <dbReference type="NCBI Taxonomy" id="417184"/>
    <lineage>
        <taxon>Eukaryota</taxon>
        <taxon>Fungi</taxon>
        <taxon>Fungi incertae sedis</taxon>
        <taxon>Zoopagomycota</taxon>
        <taxon>Kickxellomycotina</taxon>
        <taxon>Kickxellomycetes</taxon>
        <taxon>Kickxellales</taxon>
        <taxon>Kickxellaceae</taxon>
        <taxon>Mycoemilia</taxon>
    </lineage>
</organism>